<dbReference type="Gene3D" id="3.30.710.10">
    <property type="entry name" value="Potassium Channel Kv1.1, Chain A"/>
    <property type="match status" value="1"/>
</dbReference>
<comment type="subcellular location">
    <subcellularLocation>
        <location evidence="1">Endomembrane system</location>
        <topology evidence="1">Peripheral membrane protein</topology>
    </subcellularLocation>
</comment>
<dbReference type="Gene3D" id="1.25.40.420">
    <property type="match status" value="1"/>
</dbReference>
<evidence type="ECO:0000256" key="1">
    <source>
        <dbReference type="ARBA" id="ARBA00004184"/>
    </source>
</evidence>
<dbReference type="GO" id="GO:0012505">
    <property type="term" value="C:endomembrane system"/>
    <property type="evidence" value="ECO:0007669"/>
    <property type="project" value="UniProtKB-SubCell"/>
</dbReference>
<dbReference type="EMBL" id="JAYWIO010000002">
    <property type="protein sequence ID" value="KAK7281110.1"/>
    <property type="molecule type" value="Genomic_DNA"/>
</dbReference>
<dbReference type="Proteomes" id="UP001372338">
    <property type="component" value="Unassembled WGS sequence"/>
</dbReference>
<evidence type="ECO:0000256" key="3">
    <source>
        <dbReference type="SAM" id="Coils"/>
    </source>
</evidence>
<feature type="coiled-coil region" evidence="3">
    <location>
        <begin position="17"/>
        <end position="47"/>
    </location>
</feature>
<keyword evidence="3" id="KW-0175">Coiled coil</keyword>
<sequence length="234" mass="26297">MPCLFCSCDPCASGACKKCYEEAIATEEELRRNIEELVSKVNFLKLLSPVEPTTGINPSALFVKTDVRLLPSGDSSAEFVHAHKVILVNHSPVFKAMFANNNEERQNEPIKIEDVSYDALRAFVHYLYTIEACLDEQMAFDLLFVAEKFQVNHLKAYCEKFLIARLNPENAIANFKVAKQHNAKQLLDSSLEYIAKNKDELFKSEAYANLKCADPILIADIFEAGLLKGLFLLA</sequence>
<feature type="domain" description="BTB" evidence="4">
    <location>
        <begin position="65"/>
        <end position="136"/>
    </location>
</feature>
<gene>
    <name evidence="5" type="ORF">RIF29_08813</name>
</gene>
<dbReference type="InterPro" id="IPR011333">
    <property type="entry name" value="SKP1/BTB/POZ_sf"/>
</dbReference>
<dbReference type="InterPro" id="IPR000210">
    <property type="entry name" value="BTB/POZ_dom"/>
</dbReference>
<evidence type="ECO:0000256" key="2">
    <source>
        <dbReference type="ARBA" id="ARBA00004906"/>
    </source>
</evidence>
<organism evidence="5 6">
    <name type="scientific">Crotalaria pallida</name>
    <name type="common">Smooth rattlebox</name>
    <name type="synonym">Crotalaria striata</name>
    <dbReference type="NCBI Taxonomy" id="3830"/>
    <lineage>
        <taxon>Eukaryota</taxon>
        <taxon>Viridiplantae</taxon>
        <taxon>Streptophyta</taxon>
        <taxon>Embryophyta</taxon>
        <taxon>Tracheophyta</taxon>
        <taxon>Spermatophyta</taxon>
        <taxon>Magnoliopsida</taxon>
        <taxon>eudicotyledons</taxon>
        <taxon>Gunneridae</taxon>
        <taxon>Pentapetalae</taxon>
        <taxon>rosids</taxon>
        <taxon>fabids</taxon>
        <taxon>Fabales</taxon>
        <taxon>Fabaceae</taxon>
        <taxon>Papilionoideae</taxon>
        <taxon>50 kb inversion clade</taxon>
        <taxon>genistoids sensu lato</taxon>
        <taxon>core genistoids</taxon>
        <taxon>Crotalarieae</taxon>
        <taxon>Crotalaria</taxon>
    </lineage>
</organism>
<proteinExistence type="predicted"/>
<dbReference type="PANTHER" id="PTHR24413">
    <property type="entry name" value="SPECKLE-TYPE POZ PROTEIN"/>
    <property type="match status" value="1"/>
</dbReference>
<comment type="caution">
    <text evidence="5">The sequence shown here is derived from an EMBL/GenBank/DDBJ whole genome shotgun (WGS) entry which is preliminary data.</text>
</comment>
<accession>A0AAN9IKF6</accession>
<dbReference type="CDD" id="cd18186">
    <property type="entry name" value="BTB_POZ_ZBTB_KLHL-like"/>
    <property type="match status" value="1"/>
</dbReference>
<keyword evidence="6" id="KW-1185">Reference proteome</keyword>
<protein>
    <recommendedName>
        <fullName evidence="4">BTB domain-containing protein</fullName>
    </recommendedName>
</protein>
<comment type="pathway">
    <text evidence="2">Protein modification; protein ubiquitination.</text>
</comment>
<name>A0AAN9IKF6_CROPI</name>
<dbReference type="PROSITE" id="PS50097">
    <property type="entry name" value="BTB"/>
    <property type="match status" value="1"/>
</dbReference>
<dbReference type="Pfam" id="PF00651">
    <property type="entry name" value="BTB"/>
    <property type="match status" value="1"/>
</dbReference>
<dbReference type="SUPFAM" id="SSF54695">
    <property type="entry name" value="POZ domain"/>
    <property type="match status" value="1"/>
</dbReference>
<evidence type="ECO:0000259" key="4">
    <source>
        <dbReference type="PROSITE" id="PS50097"/>
    </source>
</evidence>
<reference evidence="5 6" key="1">
    <citation type="submission" date="2024-01" db="EMBL/GenBank/DDBJ databases">
        <title>The genomes of 5 underutilized Papilionoideae crops provide insights into root nodulation and disease resistanc.</title>
        <authorList>
            <person name="Yuan L."/>
        </authorList>
    </citation>
    <scope>NUCLEOTIDE SEQUENCE [LARGE SCALE GENOMIC DNA]</scope>
    <source>
        <strain evidence="5">ZHUSHIDOU_FW_LH</strain>
        <tissue evidence="5">Leaf</tissue>
    </source>
</reference>
<dbReference type="AlphaFoldDB" id="A0AAN9IKF6"/>
<dbReference type="SMART" id="SM00225">
    <property type="entry name" value="BTB"/>
    <property type="match status" value="1"/>
</dbReference>
<evidence type="ECO:0000313" key="5">
    <source>
        <dbReference type="EMBL" id="KAK7281110.1"/>
    </source>
</evidence>
<evidence type="ECO:0000313" key="6">
    <source>
        <dbReference type="Proteomes" id="UP001372338"/>
    </source>
</evidence>